<dbReference type="Proteomes" id="UP000049983">
    <property type="component" value="Unassembled WGS sequence"/>
</dbReference>
<evidence type="ECO:0000313" key="2">
    <source>
        <dbReference type="Proteomes" id="UP000049983"/>
    </source>
</evidence>
<dbReference type="AlphaFoldDB" id="A0A0M7A1S2"/>
<gene>
    <name evidence="1" type="ORF">LA5096_02824</name>
</gene>
<evidence type="ECO:0000313" key="1">
    <source>
        <dbReference type="EMBL" id="CTQ71207.1"/>
    </source>
</evidence>
<organism evidence="1 2">
    <name type="scientific">Roseibium album</name>
    <dbReference type="NCBI Taxonomy" id="311410"/>
    <lineage>
        <taxon>Bacteria</taxon>
        <taxon>Pseudomonadati</taxon>
        <taxon>Pseudomonadota</taxon>
        <taxon>Alphaproteobacteria</taxon>
        <taxon>Hyphomicrobiales</taxon>
        <taxon>Stappiaceae</taxon>
        <taxon>Roseibium</taxon>
    </lineage>
</organism>
<proteinExistence type="predicted"/>
<protein>
    <submittedName>
        <fullName evidence="1">Uncharacterized protein</fullName>
    </submittedName>
</protein>
<dbReference type="STRING" id="311410.LA5095_01570"/>
<accession>A0A0M7A1S2</accession>
<keyword evidence="2" id="KW-1185">Reference proteome</keyword>
<dbReference type="EMBL" id="CXWC01000010">
    <property type="protein sequence ID" value="CTQ71207.1"/>
    <property type="molecule type" value="Genomic_DNA"/>
</dbReference>
<sequence>MDFRRPTGRLSVHYPPLENRTGLEIRFPMGGSLVVMNTGW</sequence>
<name>A0A0M7A1S2_9HYPH</name>
<reference evidence="2" key="1">
    <citation type="submission" date="2015-07" db="EMBL/GenBank/DDBJ databases">
        <authorList>
            <person name="Rodrigo-Torres Lidia"/>
            <person name="Arahal R.David."/>
        </authorList>
    </citation>
    <scope>NUCLEOTIDE SEQUENCE [LARGE SCALE GENOMIC DNA]</scope>
    <source>
        <strain evidence="2">CECT 5096</strain>
    </source>
</reference>